<sequence>MRRPMVAVLLGQGPRAVAGGAPPSAPVSPALRSPPSCASFEAEIGIARMAGISKREGQNFALSRCAVLCDPSRRRGQDSGLVSSRYRLTISLARRCPERPKIRSTPATHHLLRD</sequence>
<name>A0A2M4DAB8_ANODA</name>
<dbReference type="AlphaFoldDB" id="A0A2M4DAB8"/>
<reference evidence="2" key="1">
    <citation type="submission" date="2018-01" db="EMBL/GenBank/DDBJ databases">
        <title>An insight into the sialome of Amazonian anophelines.</title>
        <authorList>
            <person name="Ribeiro J.M."/>
            <person name="Scarpassa V."/>
            <person name="Calvo E."/>
        </authorList>
    </citation>
    <scope>NUCLEOTIDE SEQUENCE</scope>
</reference>
<evidence type="ECO:0000256" key="1">
    <source>
        <dbReference type="SAM" id="MobiDB-lite"/>
    </source>
</evidence>
<accession>A0A2M4DAB8</accession>
<feature type="region of interest" description="Disordered" evidence="1">
    <location>
        <begin position="13"/>
        <end position="34"/>
    </location>
</feature>
<evidence type="ECO:0000313" key="2">
    <source>
        <dbReference type="EMBL" id="MBW74533.1"/>
    </source>
</evidence>
<organism evidence="2">
    <name type="scientific">Anopheles darlingi</name>
    <name type="common">Mosquito</name>
    <dbReference type="NCBI Taxonomy" id="43151"/>
    <lineage>
        <taxon>Eukaryota</taxon>
        <taxon>Metazoa</taxon>
        <taxon>Ecdysozoa</taxon>
        <taxon>Arthropoda</taxon>
        <taxon>Hexapoda</taxon>
        <taxon>Insecta</taxon>
        <taxon>Pterygota</taxon>
        <taxon>Neoptera</taxon>
        <taxon>Endopterygota</taxon>
        <taxon>Diptera</taxon>
        <taxon>Nematocera</taxon>
        <taxon>Culicoidea</taxon>
        <taxon>Culicidae</taxon>
        <taxon>Anophelinae</taxon>
        <taxon>Anopheles</taxon>
    </lineage>
</organism>
<protein>
    <submittedName>
        <fullName evidence="2">Putative secreted protein</fullName>
    </submittedName>
</protein>
<dbReference type="EMBL" id="GGFL01010355">
    <property type="protein sequence ID" value="MBW74533.1"/>
    <property type="molecule type" value="Transcribed_RNA"/>
</dbReference>
<feature type="compositionally biased region" description="Low complexity" evidence="1">
    <location>
        <begin position="14"/>
        <end position="34"/>
    </location>
</feature>
<proteinExistence type="predicted"/>